<dbReference type="InterPro" id="IPR002560">
    <property type="entry name" value="Transposase_DDE"/>
</dbReference>
<protein>
    <submittedName>
        <fullName evidence="2">Transposase</fullName>
    </submittedName>
</protein>
<name>A0AAJ6CT46_AERCA</name>
<reference evidence="2" key="1">
    <citation type="submission" date="2023-03" db="EMBL/GenBank/DDBJ databases">
        <title>Aeromonas caviae strain AC1520.</title>
        <authorList>
            <person name="Xie T."/>
            <person name="Zhang Q."/>
            <person name="Deng J."/>
            <person name="Li X."/>
        </authorList>
    </citation>
    <scope>NUCLEOTIDE SEQUENCE</scope>
    <source>
        <strain evidence="2">AC1520</strain>
        <plasmid evidence="2">pAC1520</plasmid>
    </source>
</reference>
<keyword evidence="2" id="KW-0614">Plasmid</keyword>
<dbReference type="Pfam" id="PF01610">
    <property type="entry name" value="DDE_Tnp_ISL3"/>
    <property type="match status" value="1"/>
</dbReference>
<evidence type="ECO:0000313" key="2">
    <source>
        <dbReference type="EMBL" id="WFG00160.1"/>
    </source>
</evidence>
<gene>
    <name evidence="2" type="ORF">P5S46_21945</name>
</gene>
<geneLocation type="plasmid" evidence="2 3">
    <name>pAC1520</name>
</geneLocation>
<dbReference type="RefSeq" id="WP_277857170.1">
    <property type="nucleotide sequence ID" value="NZ_CP120943.1"/>
</dbReference>
<evidence type="ECO:0000313" key="3">
    <source>
        <dbReference type="Proteomes" id="UP001218423"/>
    </source>
</evidence>
<proteinExistence type="predicted"/>
<accession>A0AAJ6CT46</accession>
<sequence>MSSKRYAAPSPPLRRAVGVTEGTIRNVFRDYLDRLEAGRVILAPTYLALREVQIEKKPRCVIFDAERSHPFDVVDHSEQAITAALLSLQNVTQIRVVTVGMNQQQRAAVKATLPAVPLAVDLGEVNGLVDAAVEQVRLHVRSLSTDSQKRTLLGDRQIMHTRRADLTEHGSASLAAWQTDFPLLVAAYDAAEELKSILISGSDEGSYTAWRDGLSSEIRPFFAIALQAFQGWWPCIQISASYPDLLSFRRFPELSLVTEGGRKQSFDVLRAKLLREGARIV</sequence>
<feature type="domain" description="Transposase IS204/IS1001/IS1096/IS1165 DDE" evidence="1">
    <location>
        <begin position="51"/>
        <end position="220"/>
    </location>
</feature>
<dbReference type="EMBL" id="CP120943">
    <property type="protein sequence ID" value="WFG00160.1"/>
    <property type="molecule type" value="Genomic_DNA"/>
</dbReference>
<dbReference type="AlphaFoldDB" id="A0AAJ6CT46"/>
<evidence type="ECO:0000259" key="1">
    <source>
        <dbReference type="Pfam" id="PF01610"/>
    </source>
</evidence>
<organism evidence="2 3">
    <name type="scientific">Aeromonas caviae</name>
    <name type="common">Aeromonas punctata</name>
    <dbReference type="NCBI Taxonomy" id="648"/>
    <lineage>
        <taxon>Bacteria</taxon>
        <taxon>Pseudomonadati</taxon>
        <taxon>Pseudomonadota</taxon>
        <taxon>Gammaproteobacteria</taxon>
        <taxon>Aeromonadales</taxon>
        <taxon>Aeromonadaceae</taxon>
        <taxon>Aeromonas</taxon>
    </lineage>
</organism>
<dbReference type="Proteomes" id="UP001218423">
    <property type="component" value="Plasmid pAC1520"/>
</dbReference>